<dbReference type="InterPro" id="IPR000086">
    <property type="entry name" value="NUDIX_hydrolase_dom"/>
</dbReference>
<dbReference type="GO" id="GO:0006167">
    <property type="term" value="P:AMP biosynthetic process"/>
    <property type="evidence" value="ECO:0007669"/>
    <property type="project" value="TreeGrafter"/>
</dbReference>
<dbReference type="SUPFAM" id="SSF55811">
    <property type="entry name" value="Nudix"/>
    <property type="match status" value="1"/>
</dbReference>
<accession>A0A942DY87</accession>
<evidence type="ECO:0000259" key="1">
    <source>
        <dbReference type="PROSITE" id="PS51462"/>
    </source>
</evidence>
<dbReference type="PANTHER" id="PTHR21340:SF7">
    <property type="entry name" value="NUDIX HYDROLASE DOMAIN-CONTAINING PROTEIN"/>
    <property type="match status" value="1"/>
</dbReference>
<keyword evidence="3" id="KW-1185">Reference proteome</keyword>
<dbReference type="EMBL" id="JAGWCR010000007">
    <property type="protein sequence ID" value="MBS3649801.1"/>
    <property type="molecule type" value="Genomic_DNA"/>
</dbReference>
<comment type="caution">
    <text evidence="2">The sequence shown here is derived from an EMBL/GenBank/DDBJ whole genome shotgun (WGS) entry which is preliminary data.</text>
</comment>
<sequence>MPRRSAGILAFRSTGKQPEVLLVHPGGPFWRVRDAGAWSIPKGEHLEAEEPQVSAIREFTEETGWILQSELIPLGQVRQSGGKIVTAFAAEADFDTSTLNSNLCDIEWPPRSGRSVTIPEVDRAEWFTLPLAREKIIAGQLPLIDRLQEIIGAIPLPDDE</sequence>
<name>A0A942DY87_9HYPH</name>
<protein>
    <submittedName>
        <fullName evidence="2">NUDIX domain-containing protein</fullName>
    </submittedName>
</protein>
<dbReference type="Proteomes" id="UP000680348">
    <property type="component" value="Unassembled WGS sequence"/>
</dbReference>
<gene>
    <name evidence="2" type="ORF">KEU06_14405</name>
</gene>
<dbReference type="CDD" id="cd04662">
    <property type="entry name" value="NUDIX_Hydrolase"/>
    <property type="match status" value="1"/>
</dbReference>
<dbReference type="PROSITE" id="PS51462">
    <property type="entry name" value="NUDIX"/>
    <property type="match status" value="1"/>
</dbReference>
<dbReference type="GO" id="GO:0004081">
    <property type="term" value="F:bis(5'-nucleosyl)-tetraphosphatase (asymmetrical) activity"/>
    <property type="evidence" value="ECO:0007669"/>
    <property type="project" value="TreeGrafter"/>
</dbReference>
<dbReference type="Pfam" id="PF00293">
    <property type="entry name" value="NUDIX"/>
    <property type="match status" value="1"/>
</dbReference>
<dbReference type="RefSeq" id="WP_188255361.1">
    <property type="nucleotide sequence ID" value="NZ_JABVCF010000007.1"/>
</dbReference>
<dbReference type="PANTHER" id="PTHR21340">
    <property type="entry name" value="DIADENOSINE 5,5-P1,P4-TETRAPHOSPHATE PYROPHOSPHOHYDROLASE MUTT"/>
    <property type="match status" value="1"/>
</dbReference>
<dbReference type="AlphaFoldDB" id="A0A942DY87"/>
<dbReference type="InterPro" id="IPR015797">
    <property type="entry name" value="NUDIX_hydrolase-like_dom_sf"/>
</dbReference>
<organism evidence="2 3">
    <name type="scientific">Pseudaminobacter soli</name>
    <name type="common">ex Zhang et al. 2022</name>
    <dbReference type="NCBI Taxonomy" id="2831468"/>
    <lineage>
        <taxon>Bacteria</taxon>
        <taxon>Pseudomonadati</taxon>
        <taxon>Pseudomonadota</taxon>
        <taxon>Alphaproteobacteria</taxon>
        <taxon>Hyphomicrobiales</taxon>
        <taxon>Phyllobacteriaceae</taxon>
        <taxon>Pseudaminobacter</taxon>
    </lineage>
</organism>
<proteinExistence type="predicted"/>
<evidence type="ECO:0000313" key="3">
    <source>
        <dbReference type="Proteomes" id="UP000680348"/>
    </source>
</evidence>
<feature type="domain" description="Nudix hydrolase" evidence="1">
    <location>
        <begin position="1"/>
        <end position="149"/>
    </location>
</feature>
<evidence type="ECO:0000313" key="2">
    <source>
        <dbReference type="EMBL" id="MBS3649801.1"/>
    </source>
</evidence>
<dbReference type="Gene3D" id="3.90.79.10">
    <property type="entry name" value="Nucleoside Triphosphate Pyrophosphohydrolase"/>
    <property type="match status" value="1"/>
</dbReference>
<reference evidence="2" key="1">
    <citation type="submission" date="2021-04" db="EMBL/GenBank/DDBJ databases">
        <title>Pseudaminobacter soli sp. nov., isolated from paddy soil contaminated by heavy metals.</title>
        <authorList>
            <person name="Zhang K."/>
        </authorList>
    </citation>
    <scope>NUCLEOTIDE SEQUENCE</scope>
    <source>
        <strain evidence="2">19-2017</strain>
    </source>
</reference>
<dbReference type="GO" id="GO:0006754">
    <property type="term" value="P:ATP biosynthetic process"/>
    <property type="evidence" value="ECO:0007669"/>
    <property type="project" value="TreeGrafter"/>
</dbReference>
<dbReference type="InterPro" id="IPR051325">
    <property type="entry name" value="Nudix_hydrolase_domain"/>
</dbReference>